<evidence type="ECO:0000313" key="2">
    <source>
        <dbReference type="Proteomes" id="UP000308600"/>
    </source>
</evidence>
<sequence length="307" mass="35343">MSDPLEPKFPPELEESIFSFALHADWQNSVKLILVAKRVYYWLLPQIYEVVVFHSHRVENGRRPRCSSRNLVQYGKNARYIMFYNSQGPDRTGLHDTLTDCLSWCPNLIDVALWVKDELYEEVLVNQLLSLRQMTHLSWDFSAFQLGLAKFGYKPPRTFTNVTHLELIGSYKVVNPYKVQEYFPSLTHIAFTARGQTPIEALREVLNCFKDQIEVVIWYLGDSDDHPMPTVFPTSSWIRSDDPRIVVLDYGHDFVDTWYEGTRNGPSLWKVAEDTVKARRGIGTSDDPRHGSELPCDGASASPMHVD</sequence>
<name>A0ACD3B5G8_9AGAR</name>
<reference evidence="1 2" key="1">
    <citation type="journal article" date="2019" name="Nat. Ecol. Evol.">
        <title>Megaphylogeny resolves global patterns of mushroom evolution.</title>
        <authorList>
            <person name="Varga T."/>
            <person name="Krizsan K."/>
            <person name="Foldi C."/>
            <person name="Dima B."/>
            <person name="Sanchez-Garcia M."/>
            <person name="Sanchez-Ramirez S."/>
            <person name="Szollosi G.J."/>
            <person name="Szarkandi J.G."/>
            <person name="Papp V."/>
            <person name="Albert L."/>
            <person name="Andreopoulos W."/>
            <person name="Angelini C."/>
            <person name="Antonin V."/>
            <person name="Barry K.W."/>
            <person name="Bougher N.L."/>
            <person name="Buchanan P."/>
            <person name="Buyck B."/>
            <person name="Bense V."/>
            <person name="Catcheside P."/>
            <person name="Chovatia M."/>
            <person name="Cooper J."/>
            <person name="Damon W."/>
            <person name="Desjardin D."/>
            <person name="Finy P."/>
            <person name="Geml J."/>
            <person name="Haridas S."/>
            <person name="Hughes K."/>
            <person name="Justo A."/>
            <person name="Karasinski D."/>
            <person name="Kautmanova I."/>
            <person name="Kiss B."/>
            <person name="Kocsube S."/>
            <person name="Kotiranta H."/>
            <person name="LaButti K.M."/>
            <person name="Lechner B.E."/>
            <person name="Liimatainen K."/>
            <person name="Lipzen A."/>
            <person name="Lukacs Z."/>
            <person name="Mihaltcheva S."/>
            <person name="Morgado L.N."/>
            <person name="Niskanen T."/>
            <person name="Noordeloos M.E."/>
            <person name="Ohm R.A."/>
            <person name="Ortiz-Santana B."/>
            <person name="Ovrebo C."/>
            <person name="Racz N."/>
            <person name="Riley R."/>
            <person name="Savchenko A."/>
            <person name="Shiryaev A."/>
            <person name="Soop K."/>
            <person name="Spirin V."/>
            <person name="Szebenyi C."/>
            <person name="Tomsovsky M."/>
            <person name="Tulloss R.E."/>
            <person name="Uehling J."/>
            <person name="Grigoriev I.V."/>
            <person name="Vagvolgyi C."/>
            <person name="Papp T."/>
            <person name="Martin F.M."/>
            <person name="Miettinen O."/>
            <person name="Hibbett D.S."/>
            <person name="Nagy L.G."/>
        </authorList>
    </citation>
    <scope>NUCLEOTIDE SEQUENCE [LARGE SCALE GENOMIC DNA]</scope>
    <source>
        <strain evidence="1 2">NL-1719</strain>
    </source>
</reference>
<organism evidence="1 2">
    <name type="scientific">Pluteus cervinus</name>
    <dbReference type="NCBI Taxonomy" id="181527"/>
    <lineage>
        <taxon>Eukaryota</taxon>
        <taxon>Fungi</taxon>
        <taxon>Dikarya</taxon>
        <taxon>Basidiomycota</taxon>
        <taxon>Agaricomycotina</taxon>
        <taxon>Agaricomycetes</taxon>
        <taxon>Agaricomycetidae</taxon>
        <taxon>Agaricales</taxon>
        <taxon>Pluteineae</taxon>
        <taxon>Pluteaceae</taxon>
        <taxon>Pluteus</taxon>
    </lineage>
</organism>
<dbReference type="EMBL" id="ML208279">
    <property type="protein sequence ID" value="TFK73050.1"/>
    <property type="molecule type" value="Genomic_DNA"/>
</dbReference>
<dbReference type="Proteomes" id="UP000308600">
    <property type="component" value="Unassembled WGS sequence"/>
</dbReference>
<accession>A0ACD3B5G8</accession>
<keyword evidence="2" id="KW-1185">Reference proteome</keyword>
<proteinExistence type="predicted"/>
<protein>
    <submittedName>
        <fullName evidence="1">Uncharacterized protein</fullName>
    </submittedName>
</protein>
<gene>
    <name evidence="1" type="ORF">BDN72DRAFT_835377</name>
</gene>
<evidence type="ECO:0000313" key="1">
    <source>
        <dbReference type="EMBL" id="TFK73050.1"/>
    </source>
</evidence>